<keyword evidence="3" id="KW-1185">Reference proteome</keyword>
<gene>
    <name evidence="2" type="ORF">B0T26DRAFT_673651</name>
</gene>
<dbReference type="AlphaFoldDB" id="A0AA40DZ45"/>
<sequence>MKYALSRSRYPDRYNRDKSSERERSRERGGNRDRYKDKRDRRDDRREDKRDNFRRDGRDRRDDHDQRDKRDRDDRRQHVNFASEVDGNADTSDQALGSDETEADIVCSIIDRHLTSNKCHLALPTVHQKKAHTRLCTPFKATQMEGFRSISPLDPARRTCGYCRKVFPSRNKLFQHLKVCKDAKSGKTAPKGSQELTKKIAQITNMEDNPDTAKLREDLKPEMIRPWDELDDDIVASATLSPPAKVKYTIREAPRSITEDIDRNLRSSHTHLRIQVKANPEGDDLELCADPGASRSFIARGFLNNLEHSIEKRKGTADGEGGLTGMKEWATFSFYVPGVDKQGNNVMLKFTKSAWVIERLTANDFINPHGSVIDYEEHRIHIRCLDFSCKFEVVPQANPCVRKVTARQKVTLLPGQKAYVPARYLPLPKGRNFLFEAKHGAAVNAIMDHKTPAVVAVLGHIKENLQSGFFASTWSNAMKALTVGVALASAIPTAAATSTPSAAGDFAYTPKSSVIIGHPSINTEFSMGPMVRAIAQGYAPSRDPENNTTAYPKDTPSNFGTNSATPFSDTVFNLIQNPASYAGQFEVTMPPMPVPEDLTTPIHTSPTVTQSTQQSDSPNGCFESPQDIFCEAYKHLEPGGSIEVHDIDFVPRSMRGTVDGTHLQSCMQLILQAAELNGRPLICAQNYEGWMKGAGFIQTKVFPWPLNGWAKPPHKRIGLLNEDNFSQWLEGLCMALFTRVLHWTEEEVRMYCAKVQKELSDPKMLVYFEVVAIHGYDGKSGEVALCFMMWKY</sequence>
<dbReference type="RefSeq" id="XP_060297803.1">
    <property type="nucleotide sequence ID" value="XM_060439625.1"/>
</dbReference>
<evidence type="ECO:0000256" key="1">
    <source>
        <dbReference type="SAM" id="MobiDB-lite"/>
    </source>
</evidence>
<comment type="caution">
    <text evidence="2">The sequence shown here is derived from an EMBL/GenBank/DDBJ whole genome shotgun (WGS) entry which is preliminary data.</text>
</comment>
<name>A0AA40DZ45_9PEZI</name>
<evidence type="ECO:0000313" key="3">
    <source>
        <dbReference type="Proteomes" id="UP001172101"/>
    </source>
</evidence>
<reference evidence="2" key="1">
    <citation type="submission" date="2023-06" db="EMBL/GenBank/DDBJ databases">
        <title>Genome-scale phylogeny and comparative genomics of the fungal order Sordariales.</title>
        <authorList>
            <consortium name="Lawrence Berkeley National Laboratory"/>
            <person name="Hensen N."/>
            <person name="Bonometti L."/>
            <person name="Westerberg I."/>
            <person name="Brannstrom I.O."/>
            <person name="Guillou S."/>
            <person name="Cros-Aarteil S."/>
            <person name="Calhoun S."/>
            <person name="Haridas S."/>
            <person name="Kuo A."/>
            <person name="Mondo S."/>
            <person name="Pangilinan J."/>
            <person name="Riley R."/>
            <person name="LaButti K."/>
            <person name="Andreopoulos B."/>
            <person name="Lipzen A."/>
            <person name="Chen C."/>
            <person name="Yanf M."/>
            <person name="Daum C."/>
            <person name="Ng V."/>
            <person name="Clum A."/>
            <person name="Steindorff A."/>
            <person name="Ohm R."/>
            <person name="Martin F."/>
            <person name="Silar P."/>
            <person name="Natvig D."/>
            <person name="Lalanne C."/>
            <person name="Gautier V."/>
            <person name="Ament-velasquez S.L."/>
            <person name="Kruys A."/>
            <person name="Hutchinson M.I."/>
            <person name="Powell A.J."/>
            <person name="Barry K."/>
            <person name="Miller A.N."/>
            <person name="Grigoriev I.V."/>
            <person name="Debuchy R."/>
            <person name="Gladieux P."/>
            <person name="Thoren M.H."/>
            <person name="Johannesson H."/>
        </authorList>
    </citation>
    <scope>NUCLEOTIDE SEQUENCE</scope>
    <source>
        <strain evidence="2">SMH2392-1A</strain>
    </source>
</reference>
<dbReference type="GeneID" id="85322895"/>
<protein>
    <submittedName>
        <fullName evidence="2">Uncharacterized protein</fullName>
    </submittedName>
</protein>
<dbReference type="InterPro" id="IPR029063">
    <property type="entry name" value="SAM-dependent_MTases_sf"/>
</dbReference>
<feature type="compositionally biased region" description="Basic and acidic residues" evidence="1">
    <location>
        <begin position="9"/>
        <end position="77"/>
    </location>
</feature>
<dbReference type="EMBL" id="JAUIRO010000003">
    <property type="protein sequence ID" value="KAK0721879.1"/>
    <property type="molecule type" value="Genomic_DNA"/>
</dbReference>
<feature type="region of interest" description="Disordered" evidence="1">
    <location>
        <begin position="1"/>
        <end position="98"/>
    </location>
</feature>
<dbReference type="SUPFAM" id="SSF53335">
    <property type="entry name" value="S-adenosyl-L-methionine-dependent methyltransferases"/>
    <property type="match status" value="1"/>
</dbReference>
<dbReference type="Proteomes" id="UP001172101">
    <property type="component" value="Unassembled WGS sequence"/>
</dbReference>
<accession>A0AA40DZ45</accession>
<proteinExistence type="predicted"/>
<evidence type="ECO:0000313" key="2">
    <source>
        <dbReference type="EMBL" id="KAK0721879.1"/>
    </source>
</evidence>
<organism evidence="2 3">
    <name type="scientific">Lasiosphaeria miniovina</name>
    <dbReference type="NCBI Taxonomy" id="1954250"/>
    <lineage>
        <taxon>Eukaryota</taxon>
        <taxon>Fungi</taxon>
        <taxon>Dikarya</taxon>
        <taxon>Ascomycota</taxon>
        <taxon>Pezizomycotina</taxon>
        <taxon>Sordariomycetes</taxon>
        <taxon>Sordariomycetidae</taxon>
        <taxon>Sordariales</taxon>
        <taxon>Lasiosphaeriaceae</taxon>
        <taxon>Lasiosphaeria</taxon>
    </lineage>
</organism>